<name>A0ABS2K4R4_9GAMM</name>
<comment type="caution">
    <text evidence="2">The sequence shown here is derived from an EMBL/GenBank/DDBJ whole genome shotgun (WGS) entry which is preliminary data.</text>
</comment>
<feature type="chain" id="PRO_5045717980" evidence="1">
    <location>
        <begin position="24"/>
        <end position="178"/>
    </location>
</feature>
<accession>A0ABS2K4R4</accession>
<keyword evidence="3" id="KW-1185">Reference proteome</keyword>
<evidence type="ECO:0000256" key="1">
    <source>
        <dbReference type="SAM" id="SignalP"/>
    </source>
</evidence>
<organism evidence="2 3">
    <name type="scientific">Dyella flava</name>
    <dbReference type="NCBI Taxonomy" id="1920170"/>
    <lineage>
        <taxon>Bacteria</taxon>
        <taxon>Pseudomonadati</taxon>
        <taxon>Pseudomonadota</taxon>
        <taxon>Gammaproteobacteria</taxon>
        <taxon>Lysobacterales</taxon>
        <taxon>Rhodanobacteraceae</taxon>
        <taxon>Dyella</taxon>
    </lineage>
</organism>
<evidence type="ECO:0000313" key="3">
    <source>
        <dbReference type="Proteomes" id="UP001430149"/>
    </source>
</evidence>
<sequence>MKKSAIFILFISMTYSITSYSQAVTLKPPLSAPETIPNNIRSLLVEFGTIKSDANKSLTWNQNGEHHYFLQIQDEGGGCAIVDVNSKTSTYRTLDSYGQCQVILAPKVVDLTGNGSAGIVITLRLQSNGTEDTYTEQTNAYIYVREKSEFCKNDDAGSFANGTRVANSVLKFGPSDCR</sequence>
<keyword evidence="1" id="KW-0732">Signal</keyword>
<reference evidence="2" key="1">
    <citation type="submission" date="2020-10" db="EMBL/GenBank/DDBJ databases">
        <title>Phylogeny of dyella-like bacteria.</title>
        <authorList>
            <person name="Fu J."/>
        </authorList>
    </citation>
    <scope>NUCLEOTIDE SEQUENCE</scope>
    <source>
        <strain evidence="2">DHOC52</strain>
    </source>
</reference>
<dbReference type="RefSeq" id="WP_204681874.1">
    <property type="nucleotide sequence ID" value="NZ_BSNR01000001.1"/>
</dbReference>
<proteinExistence type="predicted"/>
<dbReference type="EMBL" id="JADIKE010000035">
    <property type="protein sequence ID" value="MBM7125869.1"/>
    <property type="molecule type" value="Genomic_DNA"/>
</dbReference>
<feature type="signal peptide" evidence="1">
    <location>
        <begin position="1"/>
        <end position="23"/>
    </location>
</feature>
<gene>
    <name evidence="2" type="ORF">ISP19_10865</name>
</gene>
<evidence type="ECO:0000313" key="2">
    <source>
        <dbReference type="EMBL" id="MBM7125869.1"/>
    </source>
</evidence>
<dbReference type="Proteomes" id="UP001430149">
    <property type="component" value="Unassembled WGS sequence"/>
</dbReference>
<protein>
    <submittedName>
        <fullName evidence="2">Uncharacterized protein</fullName>
    </submittedName>
</protein>